<dbReference type="AlphaFoldDB" id="A0A1G2SHA6"/>
<proteinExistence type="predicted"/>
<comment type="caution">
    <text evidence="2">The sequence shown here is derived from an EMBL/GenBank/DDBJ whole genome shotgun (WGS) entry which is preliminary data.</text>
</comment>
<keyword evidence="1" id="KW-0812">Transmembrane</keyword>
<keyword evidence="1" id="KW-0472">Membrane</keyword>
<protein>
    <submittedName>
        <fullName evidence="2">Uncharacterized protein</fullName>
    </submittedName>
</protein>
<reference evidence="2 3" key="1">
    <citation type="journal article" date="2016" name="Nat. Commun.">
        <title>Thousands of microbial genomes shed light on interconnected biogeochemical processes in an aquifer system.</title>
        <authorList>
            <person name="Anantharaman K."/>
            <person name="Brown C.T."/>
            <person name="Hug L.A."/>
            <person name="Sharon I."/>
            <person name="Castelle C.J."/>
            <person name="Probst A.J."/>
            <person name="Thomas B.C."/>
            <person name="Singh A."/>
            <person name="Wilkins M.J."/>
            <person name="Karaoz U."/>
            <person name="Brodie E.L."/>
            <person name="Williams K.H."/>
            <person name="Hubbard S.S."/>
            <person name="Banfield J.F."/>
        </authorList>
    </citation>
    <scope>NUCLEOTIDE SEQUENCE [LARGE SCALE GENOMIC DNA]</scope>
</reference>
<evidence type="ECO:0000313" key="3">
    <source>
        <dbReference type="Proteomes" id="UP000177987"/>
    </source>
</evidence>
<organism evidence="2 3">
    <name type="scientific">Candidatus Yonathbacteria bacterium RIFCSPLOWO2_01_FULL_47_33b</name>
    <dbReference type="NCBI Taxonomy" id="1802727"/>
    <lineage>
        <taxon>Bacteria</taxon>
        <taxon>Candidatus Yonathiibacteriota</taxon>
    </lineage>
</organism>
<dbReference type="Proteomes" id="UP000177987">
    <property type="component" value="Unassembled WGS sequence"/>
</dbReference>
<sequence length="75" mass="8508">MQYKTKFYSFRNRSRKEWGRDAVIGILGGYVITIALDAELFKALGSIISLLGFLCSVVWVIKTISPKKNSLQHTE</sequence>
<gene>
    <name evidence="2" type="ORF">A2937_01550</name>
</gene>
<name>A0A1G2SHA6_9BACT</name>
<keyword evidence="1" id="KW-1133">Transmembrane helix</keyword>
<evidence type="ECO:0000256" key="1">
    <source>
        <dbReference type="SAM" id="Phobius"/>
    </source>
</evidence>
<dbReference type="STRING" id="1802727.A2937_01550"/>
<accession>A0A1G2SHA6</accession>
<feature type="transmembrane region" description="Helical" evidence="1">
    <location>
        <begin position="44"/>
        <end position="61"/>
    </location>
</feature>
<dbReference type="EMBL" id="MHUW01000001">
    <property type="protein sequence ID" value="OHA84405.1"/>
    <property type="molecule type" value="Genomic_DNA"/>
</dbReference>
<evidence type="ECO:0000313" key="2">
    <source>
        <dbReference type="EMBL" id="OHA84405.1"/>
    </source>
</evidence>
<feature type="transmembrane region" description="Helical" evidence="1">
    <location>
        <begin position="21"/>
        <end position="38"/>
    </location>
</feature>